<dbReference type="InterPro" id="IPR050849">
    <property type="entry name" value="HAD-like_hydrolase_phosphatase"/>
</dbReference>
<evidence type="ECO:0000313" key="3">
    <source>
        <dbReference type="Proteomes" id="UP001219933"/>
    </source>
</evidence>
<dbReference type="PANTHER" id="PTHR28181:SF2">
    <property type="entry name" value="PHOSPHORIC MONOESTER HYDROLASE"/>
    <property type="match status" value="1"/>
</dbReference>
<dbReference type="EMBL" id="CP119879">
    <property type="protein sequence ID" value="WFD35208.1"/>
    <property type="molecule type" value="Genomic_DNA"/>
</dbReference>
<dbReference type="InterPro" id="IPR023214">
    <property type="entry name" value="HAD_sf"/>
</dbReference>
<dbReference type="InterPro" id="IPR036412">
    <property type="entry name" value="HAD-like_sf"/>
</dbReference>
<dbReference type="NCBIfam" id="TIGR01489">
    <property type="entry name" value="DKMTPPase-SF"/>
    <property type="match status" value="1"/>
</dbReference>
<dbReference type="Gene3D" id="3.40.50.1000">
    <property type="entry name" value="HAD superfamily/HAD-like"/>
    <property type="match status" value="1"/>
</dbReference>
<evidence type="ECO:0008006" key="4">
    <source>
        <dbReference type="Google" id="ProtNLM"/>
    </source>
</evidence>
<evidence type="ECO:0000313" key="2">
    <source>
        <dbReference type="EMBL" id="WFD35208.1"/>
    </source>
</evidence>
<protein>
    <recommendedName>
        <fullName evidence="4">Phosphoserine phosphatase</fullName>
    </recommendedName>
</protein>
<gene>
    <name evidence="2" type="ORF">MCUN1_002058</name>
</gene>
<dbReference type="InterPro" id="IPR006384">
    <property type="entry name" value="HAD_hydro_PyrdxlP_Pase-like"/>
</dbReference>
<sequence>MTVPPKYADSKYVFLTDFDGTITLTDSNDHMIDNVGMGYDARRVLNEEIISEKLNFRDGFRQMLASVKRPFGEMEELVRRDIKLDPGFKEFYAYAKQNDIPVVIVSSGMEPIIRSILSNLIGEKDASEIDIISNHVRFTDPEGKGDTWEIVYRHPENGYGHDKSLSILPYRELPNPPLLFFAGDGVSDMSAARHADVLFVKDKVDNDLKRYCDNNKIGYHLFKDWTVPKAFIDKLIRGEITESELVTRTK</sequence>
<dbReference type="PANTHER" id="PTHR28181">
    <property type="entry name" value="UPF0655 PROTEIN YCR015C"/>
    <property type="match status" value="1"/>
</dbReference>
<reference evidence="2" key="1">
    <citation type="submission" date="2023-03" db="EMBL/GenBank/DDBJ databases">
        <title>Mating type loci evolution in Malassezia.</title>
        <authorList>
            <person name="Coelho M.A."/>
        </authorList>
    </citation>
    <scope>NUCLEOTIDE SEQUENCE</scope>
    <source>
        <strain evidence="2">CBS 11721</strain>
    </source>
</reference>
<keyword evidence="3" id="KW-1185">Reference proteome</keyword>
<dbReference type="Pfam" id="PF12710">
    <property type="entry name" value="HAD"/>
    <property type="match status" value="1"/>
</dbReference>
<organism evidence="2 3">
    <name type="scientific">Malassezia cuniculi</name>
    <dbReference type="NCBI Taxonomy" id="948313"/>
    <lineage>
        <taxon>Eukaryota</taxon>
        <taxon>Fungi</taxon>
        <taxon>Dikarya</taxon>
        <taxon>Basidiomycota</taxon>
        <taxon>Ustilaginomycotina</taxon>
        <taxon>Malasseziomycetes</taxon>
        <taxon>Malasseziales</taxon>
        <taxon>Malasseziaceae</taxon>
        <taxon>Malassezia</taxon>
    </lineage>
</organism>
<keyword evidence="1" id="KW-0378">Hydrolase</keyword>
<dbReference type="GO" id="GO:0016791">
    <property type="term" value="F:phosphatase activity"/>
    <property type="evidence" value="ECO:0007669"/>
    <property type="project" value="InterPro"/>
</dbReference>
<dbReference type="Proteomes" id="UP001219933">
    <property type="component" value="Chromosome 3"/>
</dbReference>
<accession>A0AAF0ER11</accession>
<proteinExistence type="predicted"/>
<dbReference type="AlphaFoldDB" id="A0AAF0ER11"/>
<dbReference type="SUPFAM" id="SSF56784">
    <property type="entry name" value="HAD-like"/>
    <property type="match status" value="1"/>
</dbReference>
<evidence type="ECO:0000256" key="1">
    <source>
        <dbReference type="ARBA" id="ARBA00022801"/>
    </source>
</evidence>
<dbReference type="Gene3D" id="3.90.1470.20">
    <property type="match status" value="1"/>
</dbReference>
<name>A0AAF0ER11_9BASI</name>
<dbReference type="NCBIfam" id="TIGR01488">
    <property type="entry name" value="HAD-SF-IB"/>
    <property type="match status" value="1"/>
</dbReference>